<dbReference type="InterPro" id="IPR012903">
    <property type="entry name" value="Nif11"/>
</dbReference>
<gene>
    <name evidence="2" type="ORF">JS528_04960</name>
</gene>
<dbReference type="Pfam" id="PF07862">
    <property type="entry name" value="Nif11"/>
    <property type="match status" value="1"/>
</dbReference>
<reference evidence="2 3" key="1">
    <citation type="journal article" date="2021" name="Environ. Microbiol.">
        <title>Genetic insights into the dark matter of the mammalian gut microbiota through targeted genome reconstruction.</title>
        <authorList>
            <person name="Lugli G.A."/>
            <person name="Alessandri G."/>
            <person name="Milani C."/>
            <person name="Viappiani A."/>
            <person name="Fontana F."/>
            <person name="Tarracchini C."/>
            <person name="Mancabelli L."/>
            <person name="Argentini C."/>
            <person name="Ruiz L."/>
            <person name="Margolles A."/>
            <person name="van Sinderen D."/>
            <person name="Turroni F."/>
            <person name="Ventura M."/>
        </authorList>
    </citation>
    <scope>NUCLEOTIDE SEQUENCE [LARGE SCALE GENOMIC DNA]</scope>
    <source>
        <strain evidence="2 3">MA2</strain>
    </source>
</reference>
<organism evidence="2 3">
    <name type="scientific">Bifidobacterium santillanense</name>
    <dbReference type="NCBI Taxonomy" id="2809028"/>
    <lineage>
        <taxon>Bacteria</taxon>
        <taxon>Bacillati</taxon>
        <taxon>Actinomycetota</taxon>
        <taxon>Actinomycetes</taxon>
        <taxon>Bifidobacteriales</taxon>
        <taxon>Bifidobacteriaceae</taxon>
        <taxon>Bifidobacterium</taxon>
    </lineage>
</organism>
<name>A0ABS5UPA7_9BIFI</name>
<evidence type="ECO:0000313" key="2">
    <source>
        <dbReference type="EMBL" id="MBT1172711.1"/>
    </source>
</evidence>
<evidence type="ECO:0000259" key="1">
    <source>
        <dbReference type="Pfam" id="PF07862"/>
    </source>
</evidence>
<dbReference type="RefSeq" id="WP_214357992.1">
    <property type="nucleotide sequence ID" value="NZ_JAFEJS010000004.1"/>
</dbReference>
<accession>A0ABS5UPA7</accession>
<dbReference type="EMBL" id="JAFEJS010000004">
    <property type="protein sequence ID" value="MBT1172711.1"/>
    <property type="molecule type" value="Genomic_DNA"/>
</dbReference>
<keyword evidence="3" id="KW-1185">Reference proteome</keyword>
<protein>
    <submittedName>
        <fullName evidence="2">Nif11-like leader peptide family natural product</fullName>
    </submittedName>
</protein>
<sequence length="71" mass="7848">MTDMLDEKELDEKLAAAQTIDQVMEIAKEAGHPLTYEEADAFFGRIEQAKSDTAELVGDSVKVEAEKEFGI</sequence>
<evidence type="ECO:0000313" key="3">
    <source>
        <dbReference type="Proteomes" id="UP000773064"/>
    </source>
</evidence>
<comment type="caution">
    <text evidence="2">The sequence shown here is derived from an EMBL/GenBank/DDBJ whole genome shotgun (WGS) entry which is preliminary data.</text>
</comment>
<feature type="domain" description="Nif11" evidence="1">
    <location>
        <begin position="2"/>
        <end position="38"/>
    </location>
</feature>
<proteinExistence type="predicted"/>
<dbReference type="Proteomes" id="UP000773064">
    <property type="component" value="Unassembled WGS sequence"/>
</dbReference>